<reference evidence="1" key="1">
    <citation type="submission" date="2021-05" db="EMBL/GenBank/DDBJ databases">
        <title>A free-living protist that lacks canonical eukaryotic 1 DNA replication and segregation systems.</title>
        <authorList>
            <person name="Salas-Leiva D.E."/>
            <person name="Tromer E.C."/>
            <person name="Curtis B.A."/>
            <person name="Jerlstrom-Hultqvist J."/>
            <person name="Kolisko M."/>
            <person name="Yi Z."/>
            <person name="Salas-Leiva J.S."/>
            <person name="Gallot-Lavallee L."/>
            <person name="Kops G.J.P.L."/>
            <person name="Archibald J.M."/>
            <person name="Simpson A.G.B."/>
            <person name="Roger A.J."/>
        </authorList>
    </citation>
    <scope>NUCLEOTIDE SEQUENCE</scope>
    <source>
        <strain evidence="1">BICM</strain>
    </source>
</reference>
<sequence>METVREFFILHSWSEKRNIGGFTGKMKPETIDRLDKIWSRAGEKKVADHVKECRRCGRYFSPGTSHQQLLTHARKCEVRHADGKRARLESGFTGAPVPVMARHHPPALVPQLVGLIDDHSMDPIQMRLNELSRKEMELHDMATKETPLSPTFNRALAFLKVVQIGITELLQQQHALMRVADPVQDKSSGVVTNQPFVVPPVIGSVLTSGHIQR</sequence>
<name>A0A8J6E6P1_9EUKA</name>
<protein>
    <submittedName>
        <fullName evidence="1">Uncharacterized protein</fullName>
    </submittedName>
</protein>
<gene>
    <name evidence="1" type="ORF">J8273_8447</name>
</gene>
<dbReference type="AlphaFoldDB" id="A0A8J6E6P1"/>
<keyword evidence="2" id="KW-1185">Reference proteome</keyword>
<proteinExistence type="predicted"/>
<organism evidence="1 2">
    <name type="scientific">Carpediemonas membranifera</name>
    <dbReference type="NCBI Taxonomy" id="201153"/>
    <lineage>
        <taxon>Eukaryota</taxon>
        <taxon>Metamonada</taxon>
        <taxon>Carpediemonas-like organisms</taxon>
        <taxon>Carpediemonas</taxon>
    </lineage>
</organism>
<dbReference type="Proteomes" id="UP000717585">
    <property type="component" value="Unassembled WGS sequence"/>
</dbReference>
<comment type="caution">
    <text evidence="1">The sequence shown here is derived from an EMBL/GenBank/DDBJ whole genome shotgun (WGS) entry which is preliminary data.</text>
</comment>
<evidence type="ECO:0000313" key="2">
    <source>
        <dbReference type="Proteomes" id="UP000717585"/>
    </source>
</evidence>
<dbReference type="EMBL" id="JAHDYR010000067">
    <property type="protein sequence ID" value="KAG9389770.1"/>
    <property type="molecule type" value="Genomic_DNA"/>
</dbReference>
<evidence type="ECO:0000313" key="1">
    <source>
        <dbReference type="EMBL" id="KAG9389770.1"/>
    </source>
</evidence>
<accession>A0A8J6E6P1</accession>